<feature type="region of interest" description="Disordered" evidence="2">
    <location>
        <begin position="71"/>
        <end position="94"/>
    </location>
</feature>
<proteinExistence type="predicted"/>
<gene>
    <name evidence="4" type="ORF">ACFFTL_42480</name>
</gene>
<dbReference type="PANTHER" id="PTHR42776">
    <property type="entry name" value="SERINE PEPTIDASE S9 FAMILY MEMBER"/>
    <property type="match status" value="1"/>
</dbReference>
<comment type="caution">
    <text evidence="4">The sequence shown here is derived from an EMBL/GenBank/DDBJ whole genome shotgun (WGS) entry which is preliminary data.</text>
</comment>
<dbReference type="SUPFAM" id="SSF50969">
    <property type="entry name" value="YVTN repeat-like/Quinoprotein amine dehydrogenase"/>
    <property type="match status" value="1"/>
</dbReference>
<dbReference type="InterPro" id="IPR011044">
    <property type="entry name" value="Quino_amine_DH_bsu"/>
</dbReference>
<sequence length="731" mass="74778">MPSTAAPRQQPQRRAAIVVRRVREAMLRLVHPAEARVSPDGRAVAVTATGPEGVELVLTPVPAGVRDGEAQAAPPVLLPPPRSATPVHRHSPRWLPDSRTLLHVAEPAGPTPALARLAALDTTTGAVRSVATAPGAVEELLVSDDGRQALLLCAEDGAERDGMNLGLPVRLGAAPAPERFAPGTGRRSLHLVDLANGTMCEAGPAGLTVWNVAWRGGTTAVATVSEDTLPAGYYGARFAALDLDARTARTLYEPEGQLGAPALAADGRLAAVCEGISIVAGRPVVIDPVTGRTEVVPGVEDATWLQFDGSAADDHPGSLWFAGWDGTGSRVGRAGRSLWSGAVTLSGAAFQPALSLSADRRIAATVLDAPGRPAEAVVARTGGPDAWNWLAVTTLNTSAGSPLAEVRTEETTWSASDGRAVDGLVLSSGAPTGPRPLAVLVHGGPAWLWSAGYAPGDVLGLAPALAAAGYLVLLPNPRGSSGRGLDHARAVVGDVGGADLDDVLSGVRHLVDAGLADPDRAAVLGHSYGGFLAALAAMRTDVFRAAVVVSAPTDWLSFTHTSNIGGGYDRTYRIGSGSTDDRAGLIARSPVFAQGGGGTPTLIVHGSADRVTPVGQAHELYRSLLRTGRAPVELYVYPDEGHEFTDGSHILDAAARVEEWLATHLGTGASTPALPHRTAVPEEASPEPIPGTASPVGPEGAAPRAPSGPTARGRSGSATPPPTAVPDGSEQ</sequence>
<feature type="region of interest" description="Disordered" evidence="2">
    <location>
        <begin position="667"/>
        <end position="731"/>
    </location>
</feature>
<keyword evidence="1 4" id="KW-0378">Hydrolase</keyword>
<name>A0ABV5RLM0_9ACTN</name>
<dbReference type="InterPro" id="IPR029058">
    <property type="entry name" value="AB_hydrolase_fold"/>
</dbReference>
<organism evidence="4 5">
    <name type="scientific">Streptomyces yanii</name>
    <dbReference type="NCBI Taxonomy" id="78510"/>
    <lineage>
        <taxon>Bacteria</taxon>
        <taxon>Bacillati</taxon>
        <taxon>Actinomycetota</taxon>
        <taxon>Actinomycetes</taxon>
        <taxon>Kitasatosporales</taxon>
        <taxon>Streptomycetaceae</taxon>
        <taxon>Streptomyces</taxon>
    </lineage>
</organism>
<evidence type="ECO:0000313" key="5">
    <source>
        <dbReference type="Proteomes" id="UP001589710"/>
    </source>
</evidence>
<dbReference type="PANTHER" id="PTHR42776:SF27">
    <property type="entry name" value="DIPEPTIDYL PEPTIDASE FAMILY MEMBER 6"/>
    <property type="match status" value="1"/>
</dbReference>
<keyword evidence="5" id="KW-1185">Reference proteome</keyword>
<feature type="domain" description="Peptidase S9 prolyl oligopeptidase catalytic" evidence="3">
    <location>
        <begin position="465"/>
        <end position="666"/>
    </location>
</feature>
<dbReference type="Gene3D" id="3.40.50.1820">
    <property type="entry name" value="alpha/beta hydrolase"/>
    <property type="match status" value="1"/>
</dbReference>
<dbReference type="Gene3D" id="2.120.10.30">
    <property type="entry name" value="TolB, C-terminal domain"/>
    <property type="match status" value="1"/>
</dbReference>
<evidence type="ECO:0000259" key="3">
    <source>
        <dbReference type="Pfam" id="PF00326"/>
    </source>
</evidence>
<dbReference type="RefSeq" id="WP_345510888.1">
    <property type="nucleotide sequence ID" value="NZ_BAAAXD010000009.1"/>
</dbReference>
<dbReference type="Pfam" id="PF00326">
    <property type="entry name" value="Peptidase_S9"/>
    <property type="match status" value="1"/>
</dbReference>
<evidence type="ECO:0000256" key="1">
    <source>
        <dbReference type="ARBA" id="ARBA00022801"/>
    </source>
</evidence>
<accession>A0ABV5RLM0</accession>
<dbReference type="InterPro" id="IPR011042">
    <property type="entry name" value="6-blade_b-propeller_TolB-like"/>
</dbReference>
<evidence type="ECO:0000256" key="2">
    <source>
        <dbReference type="SAM" id="MobiDB-lite"/>
    </source>
</evidence>
<reference evidence="4 5" key="1">
    <citation type="submission" date="2024-09" db="EMBL/GenBank/DDBJ databases">
        <authorList>
            <person name="Sun Q."/>
            <person name="Mori K."/>
        </authorList>
    </citation>
    <scope>NUCLEOTIDE SEQUENCE [LARGE SCALE GENOMIC DNA]</scope>
    <source>
        <strain evidence="4 5">JCM 3331</strain>
    </source>
</reference>
<dbReference type="EC" id="3.4.-.-" evidence="4"/>
<dbReference type="InterPro" id="IPR001375">
    <property type="entry name" value="Peptidase_S9_cat"/>
</dbReference>
<evidence type="ECO:0000313" key="4">
    <source>
        <dbReference type="EMBL" id="MFB9578756.1"/>
    </source>
</evidence>
<dbReference type="GO" id="GO:0016787">
    <property type="term" value="F:hydrolase activity"/>
    <property type="evidence" value="ECO:0007669"/>
    <property type="project" value="UniProtKB-KW"/>
</dbReference>
<dbReference type="EMBL" id="JBHMCG010000190">
    <property type="protein sequence ID" value="MFB9578756.1"/>
    <property type="molecule type" value="Genomic_DNA"/>
</dbReference>
<dbReference type="Proteomes" id="UP001589710">
    <property type="component" value="Unassembled WGS sequence"/>
</dbReference>
<dbReference type="SUPFAM" id="SSF53474">
    <property type="entry name" value="alpha/beta-Hydrolases"/>
    <property type="match status" value="1"/>
</dbReference>
<protein>
    <submittedName>
        <fullName evidence="4">Alpha/beta hydrolase family protein</fullName>
        <ecNumber evidence="4">3.4.-.-</ecNumber>
    </submittedName>
</protein>